<reference evidence="6" key="1">
    <citation type="submission" date="2020-10" db="EMBL/GenBank/DDBJ databases">
        <title>Taxonomic study of unclassified bacteria belonging to the class Ktedonobacteria.</title>
        <authorList>
            <person name="Yabe S."/>
            <person name="Wang C.M."/>
            <person name="Zheng Y."/>
            <person name="Sakai Y."/>
            <person name="Cavaletti L."/>
            <person name="Monciardini P."/>
            <person name="Donadio S."/>
        </authorList>
    </citation>
    <scope>NUCLEOTIDE SEQUENCE</scope>
    <source>
        <strain evidence="6">ID150040</strain>
    </source>
</reference>
<evidence type="ECO:0000256" key="3">
    <source>
        <dbReference type="ARBA" id="ARBA00022989"/>
    </source>
</evidence>
<evidence type="ECO:0000256" key="4">
    <source>
        <dbReference type="ARBA" id="ARBA00023136"/>
    </source>
</evidence>
<keyword evidence="3 5" id="KW-1133">Transmembrane helix</keyword>
<dbReference type="AlphaFoldDB" id="A0A8J3IHD1"/>
<gene>
    <name evidence="6" type="ORF">KSF_003340</name>
</gene>
<dbReference type="InterPro" id="IPR032808">
    <property type="entry name" value="DoxX"/>
</dbReference>
<evidence type="ECO:0000256" key="1">
    <source>
        <dbReference type="ARBA" id="ARBA00004141"/>
    </source>
</evidence>
<dbReference type="GO" id="GO:0016020">
    <property type="term" value="C:membrane"/>
    <property type="evidence" value="ECO:0007669"/>
    <property type="project" value="UniProtKB-SubCell"/>
</dbReference>
<keyword evidence="2 5" id="KW-0812">Transmembrane</keyword>
<feature type="transmembrane region" description="Helical" evidence="5">
    <location>
        <begin position="91"/>
        <end position="110"/>
    </location>
</feature>
<evidence type="ECO:0000256" key="2">
    <source>
        <dbReference type="ARBA" id="ARBA00022692"/>
    </source>
</evidence>
<proteinExistence type="predicted"/>
<evidence type="ECO:0008006" key="8">
    <source>
        <dbReference type="Google" id="ProtNLM"/>
    </source>
</evidence>
<organism evidence="6 7">
    <name type="scientific">Reticulibacter mediterranei</name>
    <dbReference type="NCBI Taxonomy" id="2778369"/>
    <lineage>
        <taxon>Bacteria</taxon>
        <taxon>Bacillati</taxon>
        <taxon>Chloroflexota</taxon>
        <taxon>Ktedonobacteria</taxon>
        <taxon>Ktedonobacterales</taxon>
        <taxon>Reticulibacteraceae</taxon>
        <taxon>Reticulibacter</taxon>
    </lineage>
</organism>
<keyword evidence="4 5" id="KW-0472">Membrane</keyword>
<dbReference type="Pfam" id="PF13564">
    <property type="entry name" value="DoxX_2"/>
    <property type="match status" value="1"/>
</dbReference>
<name>A0A8J3IHD1_9CHLR</name>
<dbReference type="EMBL" id="BNJK01000001">
    <property type="protein sequence ID" value="GHO90286.1"/>
    <property type="molecule type" value="Genomic_DNA"/>
</dbReference>
<evidence type="ECO:0000313" key="7">
    <source>
        <dbReference type="Proteomes" id="UP000597444"/>
    </source>
</evidence>
<protein>
    <recommendedName>
        <fullName evidence="8">DoxX family protein</fullName>
    </recommendedName>
</protein>
<evidence type="ECO:0000313" key="6">
    <source>
        <dbReference type="EMBL" id="GHO90286.1"/>
    </source>
</evidence>
<feature type="transmembrane region" description="Helical" evidence="5">
    <location>
        <begin position="116"/>
        <end position="136"/>
    </location>
</feature>
<evidence type="ECO:0000256" key="5">
    <source>
        <dbReference type="SAM" id="Phobius"/>
    </source>
</evidence>
<feature type="transmembrane region" description="Helical" evidence="5">
    <location>
        <begin position="21"/>
        <end position="45"/>
    </location>
</feature>
<keyword evidence="7" id="KW-1185">Reference proteome</keyword>
<comment type="subcellular location">
    <subcellularLocation>
        <location evidence="1">Membrane</location>
        <topology evidence="1">Multi-pass membrane protein</topology>
    </subcellularLocation>
</comment>
<comment type="caution">
    <text evidence="6">The sequence shown here is derived from an EMBL/GenBank/DDBJ whole genome shotgun (WGS) entry which is preliminary data.</text>
</comment>
<accession>A0A8J3IHD1</accession>
<dbReference type="RefSeq" id="WP_220201259.1">
    <property type="nucleotide sequence ID" value="NZ_BNJK01000001.1"/>
</dbReference>
<sequence length="148" mass="15963">MGDILSSQEAAESGKKRDRKAMVISAVLWVVQVVAAAQLLTAGGFKLFGTNEMLTQFYSGMPNVFMRFIAVCEILGALGLILPGMVRKWRWLTPLAACGLLVILIGAVVYTVVTAGWGWVLSPLIVAILVAVVLYGRRAWGLDAIKRG</sequence>
<dbReference type="Proteomes" id="UP000597444">
    <property type="component" value="Unassembled WGS sequence"/>
</dbReference>
<feature type="transmembrane region" description="Helical" evidence="5">
    <location>
        <begin position="65"/>
        <end position="84"/>
    </location>
</feature>